<dbReference type="InterPro" id="IPR036610">
    <property type="entry name" value="PEBP-like_sf"/>
</dbReference>
<organism evidence="1">
    <name type="scientific">Lygus hesperus</name>
    <name type="common">Western plant bug</name>
    <dbReference type="NCBI Taxonomy" id="30085"/>
    <lineage>
        <taxon>Eukaryota</taxon>
        <taxon>Metazoa</taxon>
        <taxon>Ecdysozoa</taxon>
        <taxon>Arthropoda</taxon>
        <taxon>Hexapoda</taxon>
        <taxon>Insecta</taxon>
        <taxon>Pterygota</taxon>
        <taxon>Neoptera</taxon>
        <taxon>Paraneoptera</taxon>
        <taxon>Hemiptera</taxon>
        <taxon>Heteroptera</taxon>
        <taxon>Panheteroptera</taxon>
        <taxon>Cimicomorpha</taxon>
        <taxon>Miridae</taxon>
        <taxon>Mirini</taxon>
        <taxon>Lygus</taxon>
    </lineage>
</organism>
<accession>A0A146MEE8</accession>
<protein>
    <submittedName>
        <fullName evidence="1">Uncharacterized protein</fullName>
    </submittedName>
</protein>
<reference evidence="1" key="1">
    <citation type="journal article" date="2016" name="Gigascience">
        <title>De novo construction of an expanded transcriptome assembly for the western tarnished plant bug, Lygus hesperus.</title>
        <authorList>
            <person name="Tassone E.E."/>
            <person name="Geib S.M."/>
            <person name="Hall B."/>
            <person name="Fabrick J.A."/>
            <person name="Brent C.S."/>
            <person name="Hull J.J."/>
        </authorList>
    </citation>
    <scope>NUCLEOTIDE SEQUENCE</scope>
</reference>
<dbReference type="EMBL" id="GDHC01000496">
    <property type="protein sequence ID" value="JAQ18133.1"/>
    <property type="molecule type" value="Transcribed_RNA"/>
</dbReference>
<sequence length="150" mass="16663">MSKGGAESQDPNHPLYYTDSTAISVATSPTYYTLLIICPDYPYRCPTYVDHEQPDRGFFIHFMVANLPGAAIDSSPLHYSNDEQHKRNTLSSSSTRCAYQVHHTRDLAKKGDVVIPYIPPLPTEDAGTSRILCVLYAQTHGKVHITPLSP</sequence>
<dbReference type="Gene3D" id="3.90.280.10">
    <property type="entry name" value="PEBP-like"/>
    <property type="match status" value="1"/>
</dbReference>
<gene>
    <name evidence="1" type="ORF">g.10394</name>
</gene>
<dbReference type="AlphaFoldDB" id="A0A146MEE8"/>
<evidence type="ECO:0000313" key="1">
    <source>
        <dbReference type="EMBL" id="JAQ18133.1"/>
    </source>
</evidence>
<name>A0A146MEE8_LYGHE</name>
<dbReference type="SUPFAM" id="SSF49777">
    <property type="entry name" value="PEBP-like"/>
    <property type="match status" value="1"/>
</dbReference>
<proteinExistence type="predicted"/>